<dbReference type="Gene3D" id="3.30.70.100">
    <property type="match status" value="1"/>
</dbReference>
<reference evidence="3 4" key="1">
    <citation type="submission" date="2013-04" db="EMBL/GenBank/DDBJ databases">
        <title>The Genome Sequence of Parabacteroides gordonii DSM 23371.</title>
        <authorList>
            <consortium name="The Broad Institute Genomics Platform"/>
            <person name="Earl A."/>
            <person name="Ward D."/>
            <person name="Feldgarden M."/>
            <person name="Gevers D."/>
            <person name="Martens E."/>
            <person name="Sakamoto M."/>
            <person name="Benno Y."/>
            <person name="Suzuki N."/>
            <person name="Matsunaga N."/>
            <person name="Koshihara K."/>
            <person name="Seki M."/>
            <person name="Komiya H."/>
            <person name="Walker B."/>
            <person name="Young S."/>
            <person name="Zeng Q."/>
            <person name="Gargeya S."/>
            <person name="Fitzgerald M."/>
            <person name="Haas B."/>
            <person name="Abouelleil A."/>
            <person name="Allen A.W."/>
            <person name="Alvarado L."/>
            <person name="Arachchi H.M."/>
            <person name="Berlin A.M."/>
            <person name="Chapman S.B."/>
            <person name="Gainer-Dewar J."/>
            <person name="Goldberg J."/>
            <person name="Griggs A."/>
            <person name="Gujja S."/>
            <person name="Hansen M."/>
            <person name="Howarth C."/>
            <person name="Imamovic A."/>
            <person name="Ireland A."/>
            <person name="Larimer J."/>
            <person name="McCowan C."/>
            <person name="Murphy C."/>
            <person name="Pearson M."/>
            <person name="Poon T.W."/>
            <person name="Priest M."/>
            <person name="Roberts A."/>
            <person name="Saif S."/>
            <person name="Shea T."/>
            <person name="Sisk P."/>
            <person name="Sykes S."/>
            <person name="Wortman J."/>
            <person name="Nusbaum C."/>
            <person name="Birren B."/>
        </authorList>
    </citation>
    <scope>NUCLEOTIDE SEQUENCE [LARGE SCALE GENOMIC DNA]</scope>
    <source>
        <strain evidence="3 4">MS-1</strain>
    </source>
</reference>
<keyword evidence="4" id="KW-1185">Reference proteome</keyword>
<feature type="domain" description="ABM" evidence="2">
    <location>
        <begin position="288"/>
        <end position="381"/>
    </location>
</feature>
<dbReference type="HOGENOM" id="CLU_703315_0_0_10"/>
<keyword evidence="1" id="KW-0732">Signal</keyword>
<organism evidence="3 4">
    <name type="scientific">Parabacteroides gordonii MS-1 = DSM 23371</name>
    <dbReference type="NCBI Taxonomy" id="1203610"/>
    <lineage>
        <taxon>Bacteria</taxon>
        <taxon>Pseudomonadati</taxon>
        <taxon>Bacteroidota</taxon>
        <taxon>Bacteroidia</taxon>
        <taxon>Bacteroidales</taxon>
        <taxon>Tannerellaceae</taxon>
        <taxon>Parabacteroides</taxon>
    </lineage>
</organism>
<dbReference type="Gene3D" id="1.20.1290.10">
    <property type="entry name" value="AhpD-like"/>
    <property type="match status" value="1"/>
</dbReference>
<dbReference type="SUPFAM" id="SSF69118">
    <property type="entry name" value="AhpD-like"/>
    <property type="match status" value="1"/>
</dbReference>
<feature type="chain" id="PRO_5002489395" description="ABM domain-containing protein" evidence="1">
    <location>
        <begin position="21"/>
        <end position="387"/>
    </location>
</feature>
<dbReference type="STRING" id="1203610.HMPREF1536_03841"/>
<dbReference type="PATRIC" id="fig|1203610.3.peg.3916"/>
<dbReference type="InterPro" id="IPR011008">
    <property type="entry name" value="Dimeric_a/b-barrel"/>
</dbReference>
<dbReference type="Pfam" id="PF02627">
    <property type="entry name" value="CMD"/>
    <property type="match status" value="2"/>
</dbReference>
<evidence type="ECO:0000313" key="4">
    <source>
        <dbReference type="Proteomes" id="UP000033035"/>
    </source>
</evidence>
<name>A0A0F5J902_9BACT</name>
<dbReference type="InterPro" id="IPR029032">
    <property type="entry name" value="AhpD-like"/>
</dbReference>
<dbReference type="RefSeq" id="WP_028728314.1">
    <property type="nucleotide sequence ID" value="NZ_AUAE01000029.1"/>
</dbReference>
<dbReference type="PANTHER" id="PTHR33570:SF2">
    <property type="entry name" value="CARBOXYMUCONOLACTONE DECARBOXYLASE-LIKE DOMAIN-CONTAINING PROTEIN"/>
    <property type="match status" value="1"/>
</dbReference>
<proteinExistence type="predicted"/>
<gene>
    <name evidence="3" type="ORF">HMPREF1536_03841</name>
</gene>
<evidence type="ECO:0000313" key="3">
    <source>
        <dbReference type="EMBL" id="KKB54259.1"/>
    </source>
</evidence>
<feature type="signal peptide" evidence="1">
    <location>
        <begin position="1"/>
        <end position="20"/>
    </location>
</feature>
<dbReference type="InterPro" id="IPR007138">
    <property type="entry name" value="ABM_dom"/>
</dbReference>
<dbReference type="AlphaFoldDB" id="A0A0F5J902"/>
<dbReference type="Pfam" id="PF03992">
    <property type="entry name" value="ABM"/>
    <property type="match status" value="1"/>
</dbReference>
<dbReference type="GO" id="GO:0051920">
    <property type="term" value="F:peroxiredoxin activity"/>
    <property type="evidence" value="ECO:0007669"/>
    <property type="project" value="InterPro"/>
</dbReference>
<accession>A0A0F5J902</accession>
<dbReference type="InterPro" id="IPR003779">
    <property type="entry name" value="CMD-like"/>
</dbReference>
<comment type="caution">
    <text evidence="3">The sequence shown here is derived from an EMBL/GenBank/DDBJ whole genome shotgun (WGS) entry which is preliminary data.</text>
</comment>
<dbReference type="InterPro" id="IPR052512">
    <property type="entry name" value="4CMD/NDH-1_regulator"/>
</dbReference>
<protein>
    <recommendedName>
        <fullName evidence="2">ABM domain-containing protein</fullName>
    </recommendedName>
</protein>
<dbReference type="SUPFAM" id="SSF54909">
    <property type="entry name" value="Dimeric alpha+beta barrel"/>
    <property type="match status" value="1"/>
</dbReference>
<dbReference type="PROSITE" id="PS51725">
    <property type="entry name" value="ABM"/>
    <property type="match status" value="1"/>
</dbReference>
<sequence>MKRKLLTLAFIVSGLIPATAQNAPSLKTEKDMDRIELCKKNYTTLFGGEALTGQGTDPEMMDILQKFIFGEVFRTGELDIKTREMITCVTLATMQTLPQLKAHAGAALNVGVTPVELREAIYSCAPFIGFPKTLNALTVINEVFKERGISLPLEKQGTVTEESRHEKGAAVQDRLYPGGISQVMEDIPGEMGDDVERFLTEYCFGDIYTRDGLDLKTRELLGYCVLTTLEADSQLRSHFQGNLNAGNSKETVVAAVIQCLPYIGFPPAIKALKIIKEASATTDPANNLVRLSKITVDPAQLDAYNAYLKEEIEASMRLEPGVLTLYATADKENPNKITILEIYADREAYKKHIQTPHFQKYKQGTLSMVKDLELVDTTPLIPGLKIK</sequence>
<dbReference type="EMBL" id="AQHW01000017">
    <property type="protein sequence ID" value="KKB54259.1"/>
    <property type="molecule type" value="Genomic_DNA"/>
</dbReference>
<dbReference type="Proteomes" id="UP000033035">
    <property type="component" value="Unassembled WGS sequence"/>
</dbReference>
<evidence type="ECO:0000259" key="2">
    <source>
        <dbReference type="PROSITE" id="PS51725"/>
    </source>
</evidence>
<dbReference type="PANTHER" id="PTHR33570">
    <property type="entry name" value="4-CARBOXYMUCONOLACTONE DECARBOXYLASE FAMILY PROTEIN"/>
    <property type="match status" value="1"/>
</dbReference>
<evidence type="ECO:0000256" key="1">
    <source>
        <dbReference type="SAM" id="SignalP"/>
    </source>
</evidence>